<dbReference type="GO" id="GO:0006508">
    <property type="term" value="P:proteolysis"/>
    <property type="evidence" value="ECO:0007669"/>
    <property type="project" value="UniProtKB-KW"/>
</dbReference>
<dbReference type="PANTHER" id="PTHR33695">
    <property type="entry name" value="LIPOPROTEIN SIGNAL PEPTIDASE"/>
    <property type="match status" value="1"/>
</dbReference>
<evidence type="ECO:0000313" key="8">
    <source>
        <dbReference type="EMBL" id="CAB4329907.1"/>
    </source>
</evidence>
<evidence type="ECO:0000256" key="1">
    <source>
        <dbReference type="ARBA" id="ARBA00022475"/>
    </source>
</evidence>
<protein>
    <submittedName>
        <fullName evidence="10">Unannotated protein</fullName>
    </submittedName>
</protein>
<feature type="transmembrane region" description="Helical" evidence="7">
    <location>
        <begin position="51"/>
        <end position="79"/>
    </location>
</feature>
<evidence type="ECO:0000256" key="6">
    <source>
        <dbReference type="ARBA" id="ARBA00023136"/>
    </source>
</evidence>
<dbReference type="GO" id="GO:0004190">
    <property type="term" value="F:aspartic-type endopeptidase activity"/>
    <property type="evidence" value="ECO:0007669"/>
    <property type="project" value="InterPro"/>
</dbReference>
<dbReference type="NCBIfam" id="TIGR00077">
    <property type="entry name" value="lspA"/>
    <property type="match status" value="1"/>
</dbReference>
<keyword evidence="5 7" id="KW-1133">Transmembrane helix</keyword>
<keyword evidence="1" id="KW-1003">Cell membrane</keyword>
<dbReference type="EMBL" id="CAFBLD010000008">
    <property type="protein sequence ID" value="CAB4873886.1"/>
    <property type="molecule type" value="Genomic_DNA"/>
</dbReference>
<evidence type="ECO:0000256" key="5">
    <source>
        <dbReference type="ARBA" id="ARBA00022989"/>
    </source>
</evidence>
<evidence type="ECO:0000313" key="14">
    <source>
        <dbReference type="EMBL" id="CAB4939124.1"/>
    </source>
</evidence>
<evidence type="ECO:0000313" key="9">
    <source>
        <dbReference type="EMBL" id="CAB4686911.1"/>
    </source>
</evidence>
<feature type="transmembrane region" description="Helical" evidence="7">
    <location>
        <begin position="86"/>
        <end position="107"/>
    </location>
</feature>
<evidence type="ECO:0000256" key="4">
    <source>
        <dbReference type="ARBA" id="ARBA00022801"/>
    </source>
</evidence>
<evidence type="ECO:0000313" key="11">
    <source>
        <dbReference type="EMBL" id="CAB4777037.1"/>
    </source>
</evidence>
<dbReference type="AlphaFoldDB" id="A0A6J6RAK9"/>
<evidence type="ECO:0000313" key="13">
    <source>
        <dbReference type="EMBL" id="CAB4873886.1"/>
    </source>
</evidence>
<dbReference type="EMBL" id="CAEZYM010000002">
    <property type="protein sequence ID" value="CAB4718508.1"/>
    <property type="molecule type" value="Genomic_DNA"/>
</dbReference>
<evidence type="ECO:0000313" key="12">
    <source>
        <dbReference type="EMBL" id="CAB4830621.1"/>
    </source>
</evidence>
<feature type="transmembrane region" description="Helical" evidence="7">
    <location>
        <begin position="127"/>
        <end position="147"/>
    </location>
</feature>
<dbReference type="HAMAP" id="MF_00161">
    <property type="entry name" value="LspA"/>
    <property type="match status" value="1"/>
</dbReference>
<keyword evidence="2" id="KW-0645">Protease</keyword>
<accession>A0A6J6RAK9</accession>
<evidence type="ECO:0000256" key="2">
    <source>
        <dbReference type="ARBA" id="ARBA00022670"/>
    </source>
</evidence>
<dbReference type="Pfam" id="PF01252">
    <property type="entry name" value="Peptidase_A8"/>
    <property type="match status" value="1"/>
</dbReference>
<name>A0A6J6RAK9_9ZZZZ</name>
<keyword evidence="4" id="KW-0378">Hydrolase</keyword>
<dbReference type="EMBL" id="CAFABH010000017">
    <property type="protein sequence ID" value="CAB4830621.1"/>
    <property type="molecule type" value="Genomic_DNA"/>
</dbReference>
<evidence type="ECO:0000313" key="15">
    <source>
        <dbReference type="EMBL" id="CAB4972372.1"/>
    </source>
</evidence>
<gene>
    <name evidence="9" type="ORF">UFOPK2510_00405</name>
    <name evidence="10" type="ORF">UFOPK2718_00290</name>
    <name evidence="11" type="ORF">UFOPK2936_00595</name>
    <name evidence="12" type="ORF">UFOPK3174_01045</name>
    <name evidence="13" type="ORF">UFOPK3328_01235</name>
    <name evidence="14" type="ORF">UFOPK3779_00400</name>
    <name evidence="15" type="ORF">UFOPK3913_00533</name>
    <name evidence="8" type="ORF">UFOPK4107_00075</name>
</gene>
<reference evidence="10" key="1">
    <citation type="submission" date="2020-05" db="EMBL/GenBank/DDBJ databases">
        <authorList>
            <person name="Chiriac C."/>
            <person name="Salcher M."/>
            <person name="Ghai R."/>
            <person name="Kavagutti S V."/>
        </authorList>
    </citation>
    <scope>NUCLEOTIDE SEQUENCE</scope>
</reference>
<dbReference type="PANTHER" id="PTHR33695:SF1">
    <property type="entry name" value="LIPOPROTEIN SIGNAL PEPTIDASE"/>
    <property type="match status" value="1"/>
</dbReference>
<organism evidence="10">
    <name type="scientific">freshwater metagenome</name>
    <dbReference type="NCBI Taxonomy" id="449393"/>
    <lineage>
        <taxon>unclassified sequences</taxon>
        <taxon>metagenomes</taxon>
        <taxon>ecological metagenomes</taxon>
    </lineage>
</organism>
<evidence type="ECO:0000256" key="3">
    <source>
        <dbReference type="ARBA" id="ARBA00022692"/>
    </source>
</evidence>
<dbReference type="PRINTS" id="PR00781">
    <property type="entry name" value="LIPOSIGPTASE"/>
</dbReference>
<proteinExistence type="inferred from homology"/>
<dbReference type="GO" id="GO:0016020">
    <property type="term" value="C:membrane"/>
    <property type="evidence" value="ECO:0007669"/>
    <property type="project" value="InterPro"/>
</dbReference>
<dbReference type="EMBL" id="CAEZZW010000002">
    <property type="protein sequence ID" value="CAB4777037.1"/>
    <property type="molecule type" value="Genomic_DNA"/>
</dbReference>
<dbReference type="EMBL" id="CAFBNH010000002">
    <property type="protein sequence ID" value="CAB4939124.1"/>
    <property type="molecule type" value="Genomic_DNA"/>
</dbReference>
<dbReference type="EMBL" id="CAEZXO010000002">
    <property type="protein sequence ID" value="CAB4686911.1"/>
    <property type="molecule type" value="Genomic_DNA"/>
</dbReference>
<evidence type="ECO:0000313" key="10">
    <source>
        <dbReference type="EMBL" id="CAB4718508.1"/>
    </source>
</evidence>
<evidence type="ECO:0000256" key="7">
    <source>
        <dbReference type="SAM" id="Phobius"/>
    </source>
</evidence>
<dbReference type="EMBL" id="CAESAE010000001">
    <property type="protein sequence ID" value="CAB4329907.1"/>
    <property type="molecule type" value="Genomic_DNA"/>
</dbReference>
<dbReference type="PROSITE" id="PS00855">
    <property type="entry name" value="SPASE_II"/>
    <property type="match status" value="1"/>
</dbReference>
<sequence length="177" mass="19172">MPIWRSVLLAAWVVWLLDVATKTWALASLEGSNPRKVLGSFLQFTFTRNSGAAFSMATGGAIFLSIFGIVVVGFIAIWASRITSRHWAIVMGLVLGGTLGNLTDRIFRSTHGAFNGQVIDWIELPHWPIFNLADSAIVIAALLALVFSLRNIAPIHRIGPDSNAELHLKDGEGTHGA</sequence>
<keyword evidence="6 7" id="KW-0472">Membrane</keyword>
<dbReference type="EMBL" id="CAFBOC010000004">
    <property type="protein sequence ID" value="CAB4972372.1"/>
    <property type="molecule type" value="Genomic_DNA"/>
</dbReference>
<dbReference type="InterPro" id="IPR001872">
    <property type="entry name" value="Peptidase_A8"/>
</dbReference>
<keyword evidence="3 7" id="KW-0812">Transmembrane</keyword>